<evidence type="ECO:0000256" key="6">
    <source>
        <dbReference type="ARBA" id="ARBA00022741"/>
    </source>
</evidence>
<comment type="function">
    <text evidence="12">Catalyzes the attachment of serine to tRNA(Ser). Is also able to aminoacylate tRNA(Sec) with serine, to form the misacylated tRNA L-seryl-tRNA(Sec), which will be further converted into selenocysteinyl-tRNA(Sec).</text>
</comment>
<keyword evidence="4 12" id="KW-0963">Cytoplasm</keyword>
<dbReference type="InterPro" id="IPR002317">
    <property type="entry name" value="Ser-tRNA-ligase_type_1"/>
</dbReference>
<evidence type="ECO:0000259" key="16">
    <source>
        <dbReference type="PROSITE" id="PS50862"/>
    </source>
</evidence>
<comment type="subunit">
    <text evidence="12">Homodimer. The tRNA molecule binds across the dimer.</text>
</comment>
<evidence type="ECO:0000256" key="4">
    <source>
        <dbReference type="ARBA" id="ARBA00022490"/>
    </source>
</evidence>
<keyword evidence="18" id="KW-1185">Reference proteome</keyword>
<dbReference type="GO" id="GO:0004828">
    <property type="term" value="F:serine-tRNA ligase activity"/>
    <property type="evidence" value="ECO:0007669"/>
    <property type="project" value="UniProtKB-UniRule"/>
</dbReference>
<dbReference type="Gene3D" id="3.30.930.10">
    <property type="entry name" value="Bira Bifunctional Protein, Domain 2"/>
    <property type="match status" value="1"/>
</dbReference>
<dbReference type="EC" id="6.1.1.11" evidence="12"/>
<dbReference type="GO" id="GO:0005524">
    <property type="term" value="F:ATP binding"/>
    <property type="evidence" value="ECO:0007669"/>
    <property type="project" value="UniProtKB-UniRule"/>
</dbReference>
<keyword evidence="7 12" id="KW-0067">ATP-binding</keyword>
<comment type="caution">
    <text evidence="17">The sequence shown here is derived from an EMBL/GenBank/DDBJ whole genome shotgun (WGS) entry which is preliminary data.</text>
</comment>
<gene>
    <name evidence="12" type="primary">serS</name>
    <name evidence="17" type="ORF">DEH80_10335</name>
</gene>
<evidence type="ECO:0000256" key="8">
    <source>
        <dbReference type="ARBA" id="ARBA00022917"/>
    </source>
</evidence>
<dbReference type="Pfam" id="PF02403">
    <property type="entry name" value="Seryl_tRNA_N"/>
    <property type="match status" value="1"/>
</dbReference>
<dbReference type="InterPro" id="IPR010978">
    <property type="entry name" value="tRNA-bd_arm"/>
</dbReference>
<feature type="binding site" evidence="12">
    <location>
        <begin position="231"/>
        <end position="233"/>
    </location>
    <ligand>
        <name>L-serine</name>
        <dbReference type="ChEBI" id="CHEBI:33384"/>
    </ligand>
</feature>
<comment type="catalytic activity">
    <reaction evidence="11 12">
        <text>tRNA(Ser) + L-serine + ATP = L-seryl-tRNA(Ser) + AMP + diphosphate + H(+)</text>
        <dbReference type="Rhea" id="RHEA:12292"/>
        <dbReference type="Rhea" id="RHEA-COMP:9669"/>
        <dbReference type="Rhea" id="RHEA-COMP:9703"/>
        <dbReference type="ChEBI" id="CHEBI:15378"/>
        <dbReference type="ChEBI" id="CHEBI:30616"/>
        <dbReference type="ChEBI" id="CHEBI:33019"/>
        <dbReference type="ChEBI" id="CHEBI:33384"/>
        <dbReference type="ChEBI" id="CHEBI:78442"/>
        <dbReference type="ChEBI" id="CHEBI:78533"/>
        <dbReference type="ChEBI" id="CHEBI:456215"/>
        <dbReference type="EC" id="6.1.1.11"/>
    </reaction>
</comment>
<dbReference type="NCBIfam" id="TIGR00414">
    <property type="entry name" value="serS"/>
    <property type="match status" value="1"/>
</dbReference>
<dbReference type="PROSITE" id="PS50862">
    <property type="entry name" value="AA_TRNA_LIGASE_II"/>
    <property type="match status" value="1"/>
</dbReference>
<feature type="binding site" evidence="12 14">
    <location>
        <begin position="262"/>
        <end position="264"/>
    </location>
    <ligand>
        <name>ATP</name>
        <dbReference type="ChEBI" id="CHEBI:30616"/>
    </ligand>
</feature>
<feature type="region of interest" description="Disordered" evidence="15">
    <location>
        <begin position="46"/>
        <end position="65"/>
    </location>
</feature>
<evidence type="ECO:0000256" key="11">
    <source>
        <dbReference type="ARBA" id="ARBA00048823"/>
    </source>
</evidence>
<dbReference type="Pfam" id="PF00587">
    <property type="entry name" value="tRNA-synt_2b"/>
    <property type="match status" value="1"/>
</dbReference>
<organism evidence="17 18">
    <name type="scientific">Abyssibacter profundi</name>
    <dbReference type="NCBI Taxonomy" id="2182787"/>
    <lineage>
        <taxon>Bacteria</taxon>
        <taxon>Pseudomonadati</taxon>
        <taxon>Pseudomonadota</taxon>
        <taxon>Gammaproteobacteria</taxon>
        <taxon>Chromatiales</taxon>
        <taxon>Oceanococcaceae</taxon>
        <taxon>Abyssibacter</taxon>
    </lineage>
</organism>
<dbReference type="Proteomes" id="UP000251800">
    <property type="component" value="Unassembled WGS sequence"/>
</dbReference>
<dbReference type="PIRSF" id="PIRSF001529">
    <property type="entry name" value="Ser-tRNA-synth_IIa"/>
    <property type="match status" value="1"/>
</dbReference>
<comment type="similarity">
    <text evidence="3 12">Belongs to the class-II aminoacyl-tRNA synthetase family. Type-1 seryl-tRNA synthetase subfamily.</text>
</comment>
<dbReference type="InterPro" id="IPR033729">
    <property type="entry name" value="SerRS_core"/>
</dbReference>
<evidence type="ECO:0000256" key="9">
    <source>
        <dbReference type="ARBA" id="ARBA00023146"/>
    </source>
</evidence>
<keyword evidence="9 12" id="KW-0030">Aminoacyl-tRNA synthetase</keyword>
<evidence type="ECO:0000256" key="1">
    <source>
        <dbReference type="ARBA" id="ARBA00004496"/>
    </source>
</evidence>
<dbReference type="GO" id="GO:0006434">
    <property type="term" value="P:seryl-tRNA aminoacylation"/>
    <property type="evidence" value="ECO:0007669"/>
    <property type="project" value="UniProtKB-UniRule"/>
</dbReference>
<dbReference type="PRINTS" id="PR00981">
    <property type="entry name" value="TRNASYNTHSER"/>
</dbReference>
<dbReference type="InterPro" id="IPR045864">
    <property type="entry name" value="aa-tRNA-synth_II/BPL/LPL"/>
</dbReference>
<dbReference type="GO" id="GO:0005737">
    <property type="term" value="C:cytoplasm"/>
    <property type="evidence" value="ECO:0007669"/>
    <property type="project" value="UniProtKB-SubCell"/>
</dbReference>
<dbReference type="EMBL" id="QEQK01000008">
    <property type="protein sequence ID" value="PWN55812.1"/>
    <property type="molecule type" value="Genomic_DNA"/>
</dbReference>
<dbReference type="PANTHER" id="PTHR43697">
    <property type="entry name" value="SERYL-TRNA SYNTHETASE"/>
    <property type="match status" value="1"/>
</dbReference>
<dbReference type="InterPro" id="IPR002314">
    <property type="entry name" value="aa-tRNA-synt_IIb"/>
</dbReference>
<evidence type="ECO:0000313" key="18">
    <source>
        <dbReference type="Proteomes" id="UP000251800"/>
    </source>
</evidence>
<dbReference type="SUPFAM" id="SSF46589">
    <property type="entry name" value="tRNA-binding arm"/>
    <property type="match status" value="1"/>
</dbReference>
<keyword evidence="6 12" id="KW-0547">Nucleotide-binding</keyword>
<feature type="binding site" evidence="13">
    <location>
        <position position="383"/>
    </location>
    <ligand>
        <name>L-serine</name>
        <dbReference type="ChEBI" id="CHEBI:33384"/>
    </ligand>
</feature>
<feature type="binding site" evidence="12 13">
    <location>
        <position position="285"/>
    </location>
    <ligand>
        <name>L-serine</name>
        <dbReference type="ChEBI" id="CHEBI:33384"/>
    </ligand>
</feature>
<keyword evidence="5 12" id="KW-0436">Ligase</keyword>
<dbReference type="GO" id="GO:0016260">
    <property type="term" value="P:selenocysteine biosynthetic process"/>
    <property type="evidence" value="ECO:0007669"/>
    <property type="project" value="UniProtKB-UniRule"/>
</dbReference>
<dbReference type="Gene3D" id="1.10.287.40">
    <property type="entry name" value="Serine-tRNA synthetase, tRNA binding domain"/>
    <property type="match status" value="1"/>
</dbReference>
<protein>
    <recommendedName>
        <fullName evidence="12">Serine--tRNA ligase</fullName>
        <ecNumber evidence="12">6.1.1.11</ecNumber>
    </recommendedName>
    <alternativeName>
        <fullName evidence="12">Seryl-tRNA synthetase</fullName>
        <shortName evidence="12">SerRS</shortName>
    </alternativeName>
    <alternativeName>
        <fullName evidence="12">Seryl-tRNA(Ser/Sec) synthetase</fullName>
    </alternativeName>
</protein>
<dbReference type="CDD" id="cd00770">
    <property type="entry name" value="SerRS_core"/>
    <property type="match status" value="1"/>
</dbReference>
<dbReference type="InterPro" id="IPR006195">
    <property type="entry name" value="aa-tRNA-synth_II"/>
</dbReference>
<comment type="catalytic activity">
    <reaction evidence="10 12">
        <text>tRNA(Sec) + L-serine + ATP = L-seryl-tRNA(Sec) + AMP + diphosphate + H(+)</text>
        <dbReference type="Rhea" id="RHEA:42580"/>
        <dbReference type="Rhea" id="RHEA-COMP:9742"/>
        <dbReference type="Rhea" id="RHEA-COMP:10128"/>
        <dbReference type="ChEBI" id="CHEBI:15378"/>
        <dbReference type="ChEBI" id="CHEBI:30616"/>
        <dbReference type="ChEBI" id="CHEBI:33019"/>
        <dbReference type="ChEBI" id="CHEBI:33384"/>
        <dbReference type="ChEBI" id="CHEBI:78442"/>
        <dbReference type="ChEBI" id="CHEBI:78533"/>
        <dbReference type="ChEBI" id="CHEBI:456215"/>
        <dbReference type="EC" id="6.1.1.11"/>
    </reaction>
</comment>
<reference evidence="17 18" key="1">
    <citation type="submission" date="2018-05" db="EMBL/GenBank/DDBJ databases">
        <title>Abyssibacter profundi OUC007T gen. nov., sp. nov, a marine bacterium isolated from seawater of the Mariana Trench.</title>
        <authorList>
            <person name="Zhou S."/>
        </authorList>
    </citation>
    <scope>NUCLEOTIDE SEQUENCE [LARGE SCALE GENOMIC DNA]</scope>
    <source>
        <strain evidence="17 18">OUC007</strain>
    </source>
</reference>
<evidence type="ECO:0000256" key="3">
    <source>
        <dbReference type="ARBA" id="ARBA00010728"/>
    </source>
</evidence>
<comment type="subcellular location">
    <subcellularLocation>
        <location evidence="1 12">Cytoplasm</location>
    </subcellularLocation>
</comment>
<dbReference type="UniPathway" id="UPA00906">
    <property type="reaction ID" value="UER00895"/>
</dbReference>
<feature type="binding site" evidence="12">
    <location>
        <position position="385"/>
    </location>
    <ligand>
        <name>L-serine</name>
        <dbReference type="ChEBI" id="CHEBI:33384"/>
    </ligand>
</feature>
<comment type="caution">
    <text evidence="12">Lacks conserved residue(s) required for the propagation of feature annotation.</text>
</comment>
<feature type="binding site" evidence="12 14">
    <location>
        <begin position="349"/>
        <end position="352"/>
    </location>
    <ligand>
        <name>ATP</name>
        <dbReference type="ChEBI" id="CHEBI:30616"/>
    </ligand>
</feature>
<sequence>MLDPKQLRQDPKAVAQALARRGYVLDVEAFERLESERKQLQVRTEELQAERNRRSKSIGQAKARGEDIEPLKAEVARIGDEMRTVAAELEATRTGLDDLALELPNLPDAAVPEGADEQDNVELRRWGQPGDYSFDVKDHVALGEQLGGMDFEAASRMSGARFVALKGPLARLHRALAQMMLDLHVDAHGYTEVAVPFLVQPHCLEGTGQLPKFADDLFRINDDRGLHLIPTAEVPLTNLVREQIIDAQALPLKFVAHTPCFRAEAGAHGRDTRGMIRQHQFEKVELVQVVSAEESDAALEALTGHAEAVLQALELPYRVVALCGGDLGFSAAKTYDLEVWLPSQQTYREISSCSNTRDFQARRMQARCRAEQGAKPELVHTLNGSGVAVGRALVAVLENGQQADGSIRLPAALARYFGADSLAAA</sequence>
<dbReference type="InterPro" id="IPR042103">
    <property type="entry name" value="SerRS_1_N_sf"/>
</dbReference>
<evidence type="ECO:0000256" key="15">
    <source>
        <dbReference type="SAM" id="MobiDB-lite"/>
    </source>
</evidence>
<dbReference type="InterPro" id="IPR015866">
    <property type="entry name" value="Ser-tRNA-synth_1_N"/>
</dbReference>
<evidence type="ECO:0000256" key="14">
    <source>
        <dbReference type="PIRSR" id="PIRSR001529-2"/>
    </source>
</evidence>
<dbReference type="RefSeq" id="WP_109720423.1">
    <property type="nucleotide sequence ID" value="NZ_QEQK01000008.1"/>
</dbReference>
<evidence type="ECO:0000256" key="5">
    <source>
        <dbReference type="ARBA" id="ARBA00022598"/>
    </source>
</evidence>
<name>A0A363UK63_9GAMM</name>
<evidence type="ECO:0000256" key="12">
    <source>
        <dbReference type="HAMAP-Rule" id="MF_00176"/>
    </source>
</evidence>
<feature type="binding site" evidence="13">
    <location>
        <position position="262"/>
    </location>
    <ligand>
        <name>L-serine</name>
        <dbReference type="ChEBI" id="CHEBI:33384"/>
    </ligand>
</feature>
<dbReference type="AlphaFoldDB" id="A0A363UK63"/>
<comment type="pathway">
    <text evidence="2 12">Aminoacyl-tRNA biosynthesis; selenocysteinyl-tRNA(Sec) biosynthesis; L-seryl-tRNA(Sec) from L-serine and tRNA(Sec): step 1/1.</text>
</comment>
<evidence type="ECO:0000256" key="7">
    <source>
        <dbReference type="ARBA" id="ARBA00022840"/>
    </source>
</evidence>
<dbReference type="SUPFAM" id="SSF55681">
    <property type="entry name" value="Class II aaRS and biotin synthetases"/>
    <property type="match status" value="1"/>
</dbReference>
<keyword evidence="8 12" id="KW-0648">Protein biosynthesis</keyword>
<comment type="domain">
    <text evidence="12">Consists of two distinct domains, a catalytic core and a N-terminal extension that is involved in tRNA binding.</text>
</comment>
<accession>A0A363UK63</accession>
<dbReference type="HAMAP" id="MF_00176">
    <property type="entry name" value="Ser_tRNA_synth_type1"/>
    <property type="match status" value="1"/>
</dbReference>
<evidence type="ECO:0000256" key="2">
    <source>
        <dbReference type="ARBA" id="ARBA00005045"/>
    </source>
</evidence>
<evidence type="ECO:0000313" key="17">
    <source>
        <dbReference type="EMBL" id="PWN55812.1"/>
    </source>
</evidence>
<evidence type="ECO:0000256" key="10">
    <source>
        <dbReference type="ARBA" id="ARBA00047929"/>
    </source>
</evidence>
<dbReference type="PANTHER" id="PTHR43697:SF1">
    <property type="entry name" value="SERINE--TRNA LIGASE"/>
    <property type="match status" value="1"/>
</dbReference>
<proteinExistence type="inferred from homology"/>
<dbReference type="OrthoDB" id="9804647at2"/>
<feature type="domain" description="Aminoacyl-transfer RNA synthetases class-II family profile" evidence="16">
    <location>
        <begin position="138"/>
        <end position="410"/>
    </location>
</feature>
<evidence type="ECO:0000256" key="13">
    <source>
        <dbReference type="PIRSR" id="PIRSR001529-1"/>
    </source>
</evidence>
<feature type="binding site" evidence="13">
    <location>
        <position position="231"/>
    </location>
    <ligand>
        <name>L-serine</name>
        <dbReference type="ChEBI" id="CHEBI:33384"/>
    </ligand>
</feature>